<gene>
    <name evidence="2" type="ORF">LCPAC103_00500</name>
</gene>
<dbReference type="EMBL" id="MK500479">
    <property type="protein sequence ID" value="QBK90369.1"/>
    <property type="molecule type" value="Genomic_DNA"/>
</dbReference>
<dbReference type="GO" id="GO:0016787">
    <property type="term" value="F:hydrolase activity"/>
    <property type="evidence" value="ECO:0007669"/>
    <property type="project" value="UniProtKB-KW"/>
</dbReference>
<dbReference type="InterPro" id="IPR000086">
    <property type="entry name" value="NUDIX_hydrolase_dom"/>
</dbReference>
<proteinExistence type="predicted"/>
<sequence>MLGLYNLDSWTSCPVSEIDEKLLKQKRAGIIVYTFQPATGTSPRGERDIDQQFKLVFGEDSDHEEFTDLAGQVQSGENPIQAAIREFQEESQRVFGYLRVKDLRNCIAIFSVDLLIIFVRLIFNRRVIAEAFKKRVAKAEAPEVSRLFLLTLEDVQKAINDEYSRKLYYPVKMMLSKIPNLEEFALTLP</sequence>
<dbReference type="PROSITE" id="PS51462">
    <property type="entry name" value="NUDIX"/>
    <property type="match status" value="1"/>
</dbReference>
<keyword evidence="2" id="KW-0378">Hydrolase</keyword>
<organism evidence="2">
    <name type="scientific">Pithovirus LCPAC103</name>
    <dbReference type="NCBI Taxonomy" id="2506588"/>
    <lineage>
        <taxon>Viruses</taxon>
        <taxon>Pithoviruses</taxon>
    </lineage>
</organism>
<name>A0A481Z5H7_9VIRU</name>
<reference evidence="2" key="1">
    <citation type="journal article" date="2019" name="MBio">
        <title>Virus Genomes from Deep Sea Sediments Expand the Ocean Megavirome and Support Independent Origins of Viral Gigantism.</title>
        <authorList>
            <person name="Backstrom D."/>
            <person name="Yutin N."/>
            <person name="Jorgensen S.L."/>
            <person name="Dharamshi J."/>
            <person name="Homa F."/>
            <person name="Zaremba-Niedwiedzka K."/>
            <person name="Spang A."/>
            <person name="Wolf Y.I."/>
            <person name="Koonin E.V."/>
            <person name="Ettema T.J."/>
        </authorList>
    </citation>
    <scope>NUCLEOTIDE SEQUENCE</scope>
</reference>
<accession>A0A481Z5H7</accession>
<evidence type="ECO:0000259" key="1">
    <source>
        <dbReference type="PROSITE" id="PS51462"/>
    </source>
</evidence>
<feature type="domain" description="Nudix hydrolase" evidence="1">
    <location>
        <begin position="5"/>
        <end position="173"/>
    </location>
</feature>
<dbReference type="Gene3D" id="3.90.79.10">
    <property type="entry name" value="Nucleoside Triphosphate Pyrophosphohydrolase"/>
    <property type="match status" value="1"/>
</dbReference>
<dbReference type="SUPFAM" id="SSF55811">
    <property type="entry name" value="Nudix"/>
    <property type="match status" value="1"/>
</dbReference>
<evidence type="ECO:0000313" key="2">
    <source>
        <dbReference type="EMBL" id="QBK90369.1"/>
    </source>
</evidence>
<protein>
    <submittedName>
        <fullName evidence="2">NUDIX hydrolase</fullName>
    </submittedName>
</protein>
<dbReference type="InterPro" id="IPR015797">
    <property type="entry name" value="NUDIX_hydrolase-like_dom_sf"/>
</dbReference>